<accession>A0ABD3SBT2</accession>
<keyword evidence="5" id="KW-1185">Reference proteome</keyword>
<feature type="compositionally biased region" description="Polar residues" evidence="3">
    <location>
        <begin position="205"/>
        <end position="220"/>
    </location>
</feature>
<dbReference type="InterPro" id="IPR019398">
    <property type="entry name" value="Pre-rRNA_process_TSR2"/>
</dbReference>
<sequence>MMMNDDHDDGMNNNDLPPTINHYYVEFQAGVTAALRSWSALRTAVEQSWGTRMAAEDLRSNIFRHFHDGGGVVGGGAARSIMTRDELEDNLLDYMEDEFGVILEDGSEREIADLICRMHERCGAGDIALARDVVRCAIRAEAAMMGGNGIGGVFRVVDGGGDIRDENDDDDDDDENDVENDDDDDDDDDDDMDEDDDDSGGEGVTANTVDSNPTGSSSYIRASTMMGDATDIISAEAVRAYASGDLFGNGSTSDGPKRKGSPPPRQLGEPEPARPMPALDDDGFAVVPTRRRGGARGNGTR</sequence>
<feature type="compositionally biased region" description="Acidic residues" evidence="3">
    <location>
        <begin position="165"/>
        <end position="200"/>
    </location>
</feature>
<evidence type="ECO:0008006" key="6">
    <source>
        <dbReference type="Google" id="ProtNLM"/>
    </source>
</evidence>
<name>A0ABD3SBT2_9STRA</name>
<comment type="caution">
    <text evidence="4">The sequence shown here is derived from an EMBL/GenBank/DDBJ whole genome shotgun (WGS) entry which is preliminary data.</text>
</comment>
<keyword evidence="2" id="KW-0698">rRNA processing</keyword>
<dbReference type="GO" id="GO:0006364">
    <property type="term" value="P:rRNA processing"/>
    <property type="evidence" value="ECO:0007669"/>
    <property type="project" value="UniProtKB-KW"/>
</dbReference>
<evidence type="ECO:0000313" key="4">
    <source>
        <dbReference type="EMBL" id="KAL3821907.1"/>
    </source>
</evidence>
<feature type="region of interest" description="Disordered" evidence="3">
    <location>
        <begin position="161"/>
        <end position="220"/>
    </location>
</feature>
<dbReference type="AlphaFoldDB" id="A0ABD3SBT2"/>
<feature type="region of interest" description="Disordered" evidence="3">
    <location>
        <begin position="244"/>
        <end position="301"/>
    </location>
</feature>
<proteinExistence type="inferred from homology"/>
<evidence type="ECO:0000313" key="5">
    <source>
        <dbReference type="Proteomes" id="UP001530377"/>
    </source>
</evidence>
<comment type="similarity">
    <text evidence="1">Belongs to the TSR2 family.</text>
</comment>
<evidence type="ECO:0000256" key="2">
    <source>
        <dbReference type="ARBA" id="ARBA00022552"/>
    </source>
</evidence>
<dbReference type="Pfam" id="PF10273">
    <property type="entry name" value="WGG"/>
    <property type="match status" value="1"/>
</dbReference>
<protein>
    <recommendedName>
        <fullName evidence="6">Pre-rRNA-processing protein TSR2</fullName>
    </recommendedName>
</protein>
<gene>
    <name evidence="4" type="ORF">ACHAXA_008441</name>
</gene>
<reference evidence="4 5" key="1">
    <citation type="submission" date="2024-10" db="EMBL/GenBank/DDBJ databases">
        <title>Updated reference genomes for cyclostephanoid diatoms.</title>
        <authorList>
            <person name="Roberts W.R."/>
            <person name="Alverson A.J."/>
        </authorList>
    </citation>
    <scope>NUCLEOTIDE SEQUENCE [LARGE SCALE GENOMIC DNA]</scope>
    <source>
        <strain evidence="4 5">AJA228-03</strain>
    </source>
</reference>
<dbReference type="Proteomes" id="UP001530377">
    <property type="component" value="Unassembled WGS sequence"/>
</dbReference>
<organism evidence="4 5">
    <name type="scientific">Cyclostephanos tholiformis</name>
    <dbReference type="NCBI Taxonomy" id="382380"/>
    <lineage>
        <taxon>Eukaryota</taxon>
        <taxon>Sar</taxon>
        <taxon>Stramenopiles</taxon>
        <taxon>Ochrophyta</taxon>
        <taxon>Bacillariophyta</taxon>
        <taxon>Coscinodiscophyceae</taxon>
        <taxon>Thalassiosirophycidae</taxon>
        <taxon>Stephanodiscales</taxon>
        <taxon>Stephanodiscaceae</taxon>
        <taxon>Cyclostephanos</taxon>
    </lineage>
</organism>
<dbReference type="PANTHER" id="PTHR21250">
    <property type="entry name" value="PRE-RRNA-PROCESSING PROTEIN TSR2 HOMOLOG"/>
    <property type="match status" value="1"/>
</dbReference>
<evidence type="ECO:0000256" key="3">
    <source>
        <dbReference type="SAM" id="MobiDB-lite"/>
    </source>
</evidence>
<evidence type="ECO:0000256" key="1">
    <source>
        <dbReference type="ARBA" id="ARBA00006524"/>
    </source>
</evidence>
<dbReference type="EMBL" id="JALLPB020000080">
    <property type="protein sequence ID" value="KAL3821907.1"/>
    <property type="molecule type" value="Genomic_DNA"/>
</dbReference>